<sequence length="168" mass="20156">MGIGAQHFLLRFLLNLLHNFYFFFWPSYIFDGVHDSFFDLLILLLLHFFFFYYVLNWSYYLFYSVLDSIFDFFLIILLLNFFFFSSLIFLLNTRLSFQILRLTTIGFNAFLVFLSRKHHMYYNRFSNYGQQEDSIYENDADEETKEAASRGMDQSADNQPGTSTSSNY</sequence>
<evidence type="ECO:0000313" key="3">
    <source>
        <dbReference type="EMBL" id="KAF1749685.1"/>
    </source>
</evidence>
<keyword evidence="2" id="KW-0472">Membrane</keyword>
<dbReference type="GeneID" id="78778044"/>
<feature type="region of interest" description="Disordered" evidence="1">
    <location>
        <begin position="137"/>
        <end position="168"/>
    </location>
</feature>
<name>A0A6A5G4P8_CAERE</name>
<feature type="transmembrane region" description="Helical" evidence="2">
    <location>
        <begin position="69"/>
        <end position="89"/>
    </location>
</feature>
<feature type="transmembrane region" description="Helical" evidence="2">
    <location>
        <begin position="12"/>
        <end position="30"/>
    </location>
</feature>
<evidence type="ECO:0000256" key="1">
    <source>
        <dbReference type="SAM" id="MobiDB-lite"/>
    </source>
</evidence>
<protein>
    <submittedName>
        <fullName evidence="3">Uncharacterized protein</fullName>
    </submittedName>
</protein>
<feature type="transmembrane region" description="Helical" evidence="2">
    <location>
        <begin position="36"/>
        <end position="57"/>
    </location>
</feature>
<dbReference type="CTD" id="78778044"/>
<comment type="caution">
    <text evidence="3">The sequence shown here is derived from an EMBL/GenBank/DDBJ whole genome shotgun (WGS) entry which is preliminary data.</text>
</comment>
<keyword evidence="2" id="KW-1133">Transmembrane helix</keyword>
<proteinExistence type="predicted"/>
<evidence type="ECO:0000256" key="2">
    <source>
        <dbReference type="SAM" id="Phobius"/>
    </source>
</evidence>
<organism evidence="3 4">
    <name type="scientific">Caenorhabditis remanei</name>
    <name type="common">Caenorhabditis vulgaris</name>
    <dbReference type="NCBI Taxonomy" id="31234"/>
    <lineage>
        <taxon>Eukaryota</taxon>
        <taxon>Metazoa</taxon>
        <taxon>Ecdysozoa</taxon>
        <taxon>Nematoda</taxon>
        <taxon>Chromadorea</taxon>
        <taxon>Rhabditida</taxon>
        <taxon>Rhabditina</taxon>
        <taxon>Rhabditomorpha</taxon>
        <taxon>Rhabditoidea</taxon>
        <taxon>Rhabditidae</taxon>
        <taxon>Peloderinae</taxon>
        <taxon>Caenorhabditis</taxon>
    </lineage>
</organism>
<dbReference type="AlphaFoldDB" id="A0A6A5G4P8"/>
<feature type="transmembrane region" description="Helical" evidence="2">
    <location>
        <begin position="95"/>
        <end position="114"/>
    </location>
</feature>
<evidence type="ECO:0000313" key="4">
    <source>
        <dbReference type="Proteomes" id="UP000483820"/>
    </source>
</evidence>
<reference evidence="3 4" key="1">
    <citation type="submission" date="2019-12" db="EMBL/GenBank/DDBJ databases">
        <title>Chromosome-level assembly of the Caenorhabditis remanei genome.</title>
        <authorList>
            <person name="Teterina A.A."/>
            <person name="Willis J.H."/>
            <person name="Phillips P.C."/>
        </authorList>
    </citation>
    <scope>NUCLEOTIDE SEQUENCE [LARGE SCALE GENOMIC DNA]</scope>
    <source>
        <strain evidence="3 4">PX506</strain>
        <tissue evidence="3">Whole organism</tissue>
    </source>
</reference>
<dbReference type="EMBL" id="WUAV01000006">
    <property type="protein sequence ID" value="KAF1749685.1"/>
    <property type="molecule type" value="Genomic_DNA"/>
</dbReference>
<gene>
    <name evidence="3" type="ORF">GCK72_026153</name>
</gene>
<keyword evidence="2" id="KW-0812">Transmembrane</keyword>
<dbReference type="KEGG" id="crq:GCK72_026153"/>
<feature type="compositionally biased region" description="Polar residues" evidence="1">
    <location>
        <begin position="155"/>
        <end position="168"/>
    </location>
</feature>
<accession>A0A6A5G4P8</accession>
<dbReference type="RefSeq" id="XP_053580256.1">
    <property type="nucleotide sequence ID" value="XM_053736690.1"/>
</dbReference>
<dbReference type="Proteomes" id="UP000483820">
    <property type="component" value="Chromosome X"/>
</dbReference>